<evidence type="ECO:0000313" key="2">
    <source>
        <dbReference type="Proteomes" id="UP001489509"/>
    </source>
</evidence>
<dbReference type="RefSeq" id="WP_349220825.1">
    <property type="nucleotide sequence ID" value="NZ_JBBMFD010000032.1"/>
</dbReference>
<evidence type="ECO:0000313" key="1">
    <source>
        <dbReference type="EMBL" id="MEQ2441624.1"/>
    </source>
</evidence>
<keyword evidence="2" id="KW-1185">Reference proteome</keyword>
<sequence>MAYLIKRTSHFTDELKFTTDSGEVVACIPVDLDIDRIAQDLYKRYFDLIHVQQETAKLQVHEQTPEALAAQMEKLNGTVAALYHLLFGEENTSRMLAFFDGNYTELLAQTYPYLVDVVIPAIRERADARKKELLAKQRKIKWRR</sequence>
<gene>
    <name evidence="1" type="ORF">WMO26_12375</name>
</gene>
<organism evidence="1 2">
    <name type="scientific">Solibaculum intestinale</name>
    <dbReference type="NCBI Taxonomy" id="3133165"/>
    <lineage>
        <taxon>Bacteria</taxon>
        <taxon>Bacillati</taxon>
        <taxon>Bacillota</taxon>
        <taxon>Clostridia</taxon>
        <taxon>Eubacteriales</taxon>
        <taxon>Oscillospiraceae</taxon>
        <taxon>Solibaculum</taxon>
    </lineage>
</organism>
<protein>
    <submittedName>
        <fullName evidence="1">Uncharacterized protein</fullName>
    </submittedName>
</protein>
<reference evidence="1 2" key="1">
    <citation type="submission" date="2024-03" db="EMBL/GenBank/DDBJ databases">
        <title>Human intestinal bacterial collection.</title>
        <authorList>
            <person name="Pauvert C."/>
            <person name="Hitch T.C.A."/>
            <person name="Clavel T."/>
        </authorList>
    </citation>
    <scope>NUCLEOTIDE SEQUENCE [LARGE SCALE GENOMIC DNA]</scope>
    <source>
        <strain evidence="1 2">CLA-JM-H44</strain>
    </source>
</reference>
<accession>A0ABV1E2T3</accession>
<dbReference type="Proteomes" id="UP001489509">
    <property type="component" value="Unassembled WGS sequence"/>
</dbReference>
<comment type="caution">
    <text evidence="1">The sequence shown here is derived from an EMBL/GenBank/DDBJ whole genome shotgun (WGS) entry which is preliminary data.</text>
</comment>
<name>A0ABV1E2T3_9FIRM</name>
<dbReference type="EMBL" id="JBBMFD010000032">
    <property type="protein sequence ID" value="MEQ2441624.1"/>
    <property type="molecule type" value="Genomic_DNA"/>
</dbReference>
<proteinExistence type="predicted"/>